<proteinExistence type="inferred from homology"/>
<dbReference type="GO" id="GO:0004497">
    <property type="term" value="F:monooxygenase activity"/>
    <property type="evidence" value="ECO:0007669"/>
    <property type="project" value="InterPro"/>
</dbReference>
<accession>A0A5A7P1J5</accession>
<feature type="non-terminal residue" evidence="7">
    <location>
        <position position="241"/>
    </location>
</feature>
<evidence type="ECO:0000256" key="6">
    <source>
        <dbReference type="ARBA" id="ARBA00023004"/>
    </source>
</evidence>
<protein>
    <submittedName>
        <fullName evidence="7">Cytochrome P450</fullName>
    </submittedName>
</protein>
<dbReference type="Proteomes" id="UP000325081">
    <property type="component" value="Unassembled WGS sequence"/>
</dbReference>
<dbReference type="GO" id="GO:0020037">
    <property type="term" value="F:heme binding"/>
    <property type="evidence" value="ECO:0007669"/>
    <property type="project" value="InterPro"/>
</dbReference>
<evidence type="ECO:0000256" key="2">
    <source>
        <dbReference type="ARBA" id="ARBA00004167"/>
    </source>
</evidence>
<comment type="similarity">
    <text evidence="3">Belongs to the cytochrome P450 family.</text>
</comment>
<dbReference type="OrthoDB" id="1470350at2759"/>
<keyword evidence="6" id="KW-0408">Iron</keyword>
<evidence type="ECO:0000256" key="1">
    <source>
        <dbReference type="ARBA" id="ARBA00001971"/>
    </source>
</evidence>
<comment type="cofactor">
    <cofactor evidence="1">
        <name>heme</name>
        <dbReference type="ChEBI" id="CHEBI:30413"/>
    </cofactor>
</comment>
<keyword evidence="8" id="KW-1185">Reference proteome</keyword>
<dbReference type="SUPFAM" id="SSF48264">
    <property type="entry name" value="Cytochrome P450"/>
    <property type="match status" value="1"/>
</dbReference>
<dbReference type="InterPro" id="IPR036396">
    <property type="entry name" value="Cyt_P450_sf"/>
</dbReference>
<reference evidence="8" key="1">
    <citation type="journal article" date="2019" name="Curr. Biol.">
        <title>Genome Sequence of Striga asiatica Provides Insight into the Evolution of Plant Parasitism.</title>
        <authorList>
            <person name="Yoshida S."/>
            <person name="Kim S."/>
            <person name="Wafula E.K."/>
            <person name="Tanskanen J."/>
            <person name="Kim Y.M."/>
            <person name="Honaas L."/>
            <person name="Yang Z."/>
            <person name="Spallek T."/>
            <person name="Conn C.E."/>
            <person name="Ichihashi Y."/>
            <person name="Cheong K."/>
            <person name="Cui S."/>
            <person name="Der J.P."/>
            <person name="Gundlach H."/>
            <person name="Jiao Y."/>
            <person name="Hori C."/>
            <person name="Ishida J.K."/>
            <person name="Kasahara H."/>
            <person name="Kiba T."/>
            <person name="Kim M.S."/>
            <person name="Koo N."/>
            <person name="Laohavisit A."/>
            <person name="Lee Y.H."/>
            <person name="Lumba S."/>
            <person name="McCourt P."/>
            <person name="Mortimer J.C."/>
            <person name="Mutuku J.M."/>
            <person name="Nomura T."/>
            <person name="Sasaki-Sekimoto Y."/>
            <person name="Seto Y."/>
            <person name="Wang Y."/>
            <person name="Wakatake T."/>
            <person name="Sakakibara H."/>
            <person name="Demura T."/>
            <person name="Yamaguchi S."/>
            <person name="Yoneyama K."/>
            <person name="Manabe R.I."/>
            <person name="Nelson D.C."/>
            <person name="Schulman A.H."/>
            <person name="Timko M.P."/>
            <person name="dePamphilis C.W."/>
            <person name="Choi D."/>
            <person name="Shirasu K."/>
        </authorList>
    </citation>
    <scope>NUCLEOTIDE SEQUENCE [LARGE SCALE GENOMIC DNA]</scope>
    <source>
        <strain evidence="8">cv. UVA1</strain>
    </source>
</reference>
<dbReference type="Pfam" id="PF00067">
    <property type="entry name" value="p450"/>
    <property type="match status" value="1"/>
</dbReference>
<evidence type="ECO:0000256" key="3">
    <source>
        <dbReference type="ARBA" id="ARBA00010617"/>
    </source>
</evidence>
<keyword evidence="4" id="KW-0479">Metal-binding</keyword>
<evidence type="ECO:0000313" key="8">
    <source>
        <dbReference type="Proteomes" id="UP000325081"/>
    </source>
</evidence>
<dbReference type="PANTHER" id="PTHR24296">
    <property type="entry name" value="CYTOCHROME P450"/>
    <property type="match status" value="1"/>
</dbReference>
<evidence type="ECO:0000313" key="7">
    <source>
        <dbReference type="EMBL" id="GER26401.1"/>
    </source>
</evidence>
<gene>
    <name evidence="7" type="ORF">STAS_02052</name>
</gene>
<comment type="caution">
    <text evidence="7">The sequence shown here is derived from an EMBL/GenBank/DDBJ whole genome shotgun (WGS) entry which is preliminary data.</text>
</comment>
<dbReference type="GO" id="GO:0005506">
    <property type="term" value="F:iron ion binding"/>
    <property type="evidence" value="ECO:0007669"/>
    <property type="project" value="InterPro"/>
</dbReference>
<name>A0A5A7P1J5_STRAF</name>
<dbReference type="Gene3D" id="1.10.630.10">
    <property type="entry name" value="Cytochrome P450"/>
    <property type="match status" value="1"/>
</dbReference>
<sequence length="241" mass="27863">MADLASKYKTYRIITPFRNKIFTSDPANIEHILKTNFQNYGKGWYNYCILKDLLGEGIFTVDGEKALRDISSTVFKENGIKLANIISQAVTSNQPMDIQNLFMKSTMDSISMRYVEITWKIKKALNIGSEAKLKKNIGIIDKFVYKLIHSKTAEMEQVQDDHSDLKKKDIRTRFLKLLRADPNFVIAGKDTTASTLSWFFYMLCKHPLVQEKASREIKRAVASLNYEQTNFFILFSFQNQI</sequence>
<dbReference type="GO" id="GO:0016705">
    <property type="term" value="F:oxidoreductase activity, acting on paired donors, with incorporation or reduction of molecular oxygen"/>
    <property type="evidence" value="ECO:0007669"/>
    <property type="project" value="InterPro"/>
</dbReference>
<comment type="subcellular location">
    <subcellularLocation>
        <location evidence="2">Membrane</location>
        <topology evidence="2">Single-pass membrane protein</topology>
    </subcellularLocation>
</comment>
<dbReference type="GO" id="GO:0016020">
    <property type="term" value="C:membrane"/>
    <property type="evidence" value="ECO:0007669"/>
    <property type="project" value="UniProtKB-SubCell"/>
</dbReference>
<dbReference type="AlphaFoldDB" id="A0A5A7P1J5"/>
<dbReference type="InterPro" id="IPR001128">
    <property type="entry name" value="Cyt_P450"/>
</dbReference>
<dbReference type="InterPro" id="IPR002401">
    <property type="entry name" value="Cyt_P450_E_grp-I"/>
</dbReference>
<evidence type="ECO:0000256" key="4">
    <source>
        <dbReference type="ARBA" id="ARBA00022723"/>
    </source>
</evidence>
<evidence type="ECO:0000256" key="5">
    <source>
        <dbReference type="ARBA" id="ARBA00023002"/>
    </source>
</evidence>
<keyword evidence="5" id="KW-0560">Oxidoreductase</keyword>
<dbReference type="PRINTS" id="PR00463">
    <property type="entry name" value="EP450I"/>
</dbReference>
<organism evidence="7 8">
    <name type="scientific">Striga asiatica</name>
    <name type="common">Asiatic witchweed</name>
    <name type="synonym">Buchnera asiatica</name>
    <dbReference type="NCBI Taxonomy" id="4170"/>
    <lineage>
        <taxon>Eukaryota</taxon>
        <taxon>Viridiplantae</taxon>
        <taxon>Streptophyta</taxon>
        <taxon>Embryophyta</taxon>
        <taxon>Tracheophyta</taxon>
        <taxon>Spermatophyta</taxon>
        <taxon>Magnoliopsida</taxon>
        <taxon>eudicotyledons</taxon>
        <taxon>Gunneridae</taxon>
        <taxon>Pentapetalae</taxon>
        <taxon>asterids</taxon>
        <taxon>lamiids</taxon>
        <taxon>Lamiales</taxon>
        <taxon>Orobanchaceae</taxon>
        <taxon>Buchnereae</taxon>
        <taxon>Striga</taxon>
    </lineage>
</organism>
<dbReference type="EMBL" id="BKCP01001113">
    <property type="protein sequence ID" value="GER26401.1"/>
    <property type="molecule type" value="Genomic_DNA"/>
</dbReference>